<dbReference type="GO" id="GO:0005886">
    <property type="term" value="C:plasma membrane"/>
    <property type="evidence" value="ECO:0007669"/>
    <property type="project" value="TreeGrafter"/>
</dbReference>
<feature type="compositionally biased region" description="Basic and acidic residues" evidence="12">
    <location>
        <begin position="1"/>
        <end position="20"/>
    </location>
</feature>
<dbReference type="PANTHER" id="PTHR18896">
    <property type="entry name" value="PHOSPHOLIPASE D"/>
    <property type="match status" value="1"/>
</dbReference>
<dbReference type="InterPro" id="IPR024632">
    <property type="entry name" value="PLipase_D_C"/>
</dbReference>
<comment type="function">
    <text evidence="11">Hydrolyzes glycerol-phospholipids at the terminal phosphodiesteric bond.</text>
</comment>
<dbReference type="SMART" id="SM00155">
    <property type="entry name" value="PLDc"/>
    <property type="match status" value="2"/>
</dbReference>
<dbReference type="InterPro" id="IPR000008">
    <property type="entry name" value="C2_dom"/>
</dbReference>
<evidence type="ECO:0000256" key="10">
    <source>
        <dbReference type="ARBA" id="ARBA00023098"/>
    </source>
</evidence>
<comment type="catalytic activity">
    <reaction evidence="1 11">
        <text>a 1,2-diacyl-sn-glycero-3-phosphocholine + H2O = a 1,2-diacyl-sn-glycero-3-phosphate + choline + H(+)</text>
        <dbReference type="Rhea" id="RHEA:14445"/>
        <dbReference type="ChEBI" id="CHEBI:15354"/>
        <dbReference type="ChEBI" id="CHEBI:15377"/>
        <dbReference type="ChEBI" id="CHEBI:15378"/>
        <dbReference type="ChEBI" id="CHEBI:57643"/>
        <dbReference type="ChEBI" id="CHEBI:58608"/>
        <dbReference type="EC" id="3.1.4.4"/>
    </reaction>
</comment>
<evidence type="ECO:0000256" key="3">
    <source>
        <dbReference type="ARBA" id="ARBA00010683"/>
    </source>
</evidence>
<evidence type="ECO:0000256" key="11">
    <source>
        <dbReference type="PIRNR" id="PIRNR036470"/>
    </source>
</evidence>
<dbReference type="EC" id="3.1.4.4" evidence="4 11"/>
<keyword evidence="9 11" id="KW-0442">Lipid degradation</keyword>
<dbReference type="InterPro" id="IPR015679">
    <property type="entry name" value="PLipase_D_fam"/>
</dbReference>
<reference evidence="15 16" key="1">
    <citation type="journal article" date="2024" name="Nat. Commun.">
        <title>Phylogenomics reveals the evolutionary origins of lichenization in chlorophyte algae.</title>
        <authorList>
            <person name="Puginier C."/>
            <person name="Libourel C."/>
            <person name="Otte J."/>
            <person name="Skaloud P."/>
            <person name="Haon M."/>
            <person name="Grisel S."/>
            <person name="Petersen M."/>
            <person name="Berrin J.G."/>
            <person name="Delaux P.M."/>
            <person name="Dal Grande F."/>
            <person name="Keller J."/>
        </authorList>
    </citation>
    <scope>NUCLEOTIDE SEQUENCE [LARGE SCALE GENOMIC DNA]</scope>
    <source>
        <strain evidence="15 16">SAG 2036</strain>
    </source>
</reference>
<dbReference type="Gene3D" id="3.30.870.10">
    <property type="entry name" value="Endonuclease Chain A"/>
    <property type="match status" value="2"/>
</dbReference>
<dbReference type="PANTHER" id="PTHR18896:SF60">
    <property type="entry name" value="PHOSPHOLIPASE D"/>
    <property type="match status" value="1"/>
</dbReference>
<evidence type="ECO:0000256" key="8">
    <source>
        <dbReference type="ARBA" id="ARBA00022837"/>
    </source>
</evidence>
<keyword evidence="5" id="KW-0479">Metal-binding</keyword>
<organism evidence="15 16">
    <name type="scientific">Symbiochloris irregularis</name>
    <dbReference type="NCBI Taxonomy" id="706552"/>
    <lineage>
        <taxon>Eukaryota</taxon>
        <taxon>Viridiplantae</taxon>
        <taxon>Chlorophyta</taxon>
        <taxon>core chlorophytes</taxon>
        <taxon>Trebouxiophyceae</taxon>
        <taxon>Trebouxiales</taxon>
        <taxon>Trebouxiaceae</taxon>
        <taxon>Symbiochloris</taxon>
    </lineage>
</organism>
<dbReference type="Pfam" id="PF12357">
    <property type="entry name" value="PLD_C"/>
    <property type="match status" value="1"/>
</dbReference>
<dbReference type="PROSITE" id="PS50035">
    <property type="entry name" value="PLD"/>
    <property type="match status" value="2"/>
</dbReference>
<evidence type="ECO:0000256" key="7">
    <source>
        <dbReference type="ARBA" id="ARBA00022801"/>
    </source>
</evidence>
<keyword evidence="16" id="KW-1185">Reference proteome</keyword>
<evidence type="ECO:0000256" key="2">
    <source>
        <dbReference type="ARBA" id="ARBA00001913"/>
    </source>
</evidence>
<name>A0AAW1P1N1_9CHLO</name>
<evidence type="ECO:0000259" key="14">
    <source>
        <dbReference type="PROSITE" id="PS50035"/>
    </source>
</evidence>
<dbReference type="EMBL" id="JALJOQ010000067">
    <property type="protein sequence ID" value="KAK9802796.1"/>
    <property type="molecule type" value="Genomic_DNA"/>
</dbReference>
<dbReference type="PIRSF" id="PIRSF036470">
    <property type="entry name" value="PLD_plant"/>
    <property type="match status" value="1"/>
</dbReference>
<feature type="region of interest" description="Disordered" evidence="12">
    <location>
        <begin position="1"/>
        <end position="57"/>
    </location>
</feature>
<comment type="caution">
    <text evidence="15">The sequence shown here is derived from an EMBL/GenBank/DDBJ whole genome shotgun (WGS) entry which is preliminary data.</text>
</comment>
<dbReference type="Gene3D" id="2.60.40.150">
    <property type="entry name" value="C2 domain"/>
    <property type="match status" value="1"/>
</dbReference>
<evidence type="ECO:0000256" key="5">
    <source>
        <dbReference type="ARBA" id="ARBA00022723"/>
    </source>
</evidence>
<feature type="region of interest" description="Disordered" evidence="12">
    <location>
        <begin position="881"/>
        <end position="905"/>
    </location>
</feature>
<feature type="domain" description="PLD phosphodiesterase" evidence="14">
    <location>
        <begin position="745"/>
        <end position="772"/>
    </location>
</feature>
<evidence type="ECO:0000313" key="16">
    <source>
        <dbReference type="Proteomes" id="UP001465755"/>
    </source>
</evidence>
<keyword evidence="7 11" id="KW-0378">Hydrolase</keyword>
<dbReference type="AlphaFoldDB" id="A0AAW1P1N1"/>
<feature type="domain" description="C2" evidence="13">
    <location>
        <begin position="48"/>
        <end position="188"/>
    </location>
</feature>
<evidence type="ECO:0000256" key="12">
    <source>
        <dbReference type="SAM" id="MobiDB-lite"/>
    </source>
</evidence>
<protein>
    <recommendedName>
        <fullName evidence="4 11">Phospholipase D</fullName>
        <ecNumber evidence="4 11">3.1.4.4</ecNumber>
    </recommendedName>
</protein>
<accession>A0AAW1P1N1</accession>
<comment type="cofactor">
    <cofactor evidence="2 11">
        <name>Ca(2+)</name>
        <dbReference type="ChEBI" id="CHEBI:29108"/>
    </cofactor>
</comment>
<evidence type="ECO:0000256" key="4">
    <source>
        <dbReference type="ARBA" id="ARBA00012027"/>
    </source>
</evidence>
<dbReference type="InterPro" id="IPR011402">
    <property type="entry name" value="PLipase_D_pln"/>
</dbReference>
<evidence type="ECO:0000259" key="13">
    <source>
        <dbReference type="PROSITE" id="PS50004"/>
    </source>
</evidence>
<dbReference type="GO" id="GO:0004630">
    <property type="term" value="F:phospholipase D activity"/>
    <property type="evidence" value="ECO:0007669"/>
    <property type="project" value="UniProtKB-EC"/>
</dbReference>
<proteinExistence type="inferred from homology"/>
<comment type="similarity">
    <text evidence="3 11">Belongs to the phospholipase D family. C2-PLD subfamily.</text>
</comment>
<dbReference type="SUPFAM" id="SSF49562">
    <property type="entry name" value="C2 domain (Calcium/lipid-binding domain, CaLB)"/>
    <property type="match status" value="1"/>
</dbReference>
<dbReference type="PROSITE" id="PS50004">
    <property type="entry name" value="C2"/>
    <property type="match status" value="1"/>
</dbReference>
<sequence length="905" mass="101476">MSSDGHHSAHLKAEAAEKARKLQAKAAGKADKLTGSQAEERQHSPELDKKTKEETDSPDAVWLHGTLKVHIIGARGLPRHRMMLSFRKNLGGCMNSCLGGTEKTVCGVRPARAYATVDLGPARRARTRIIKTTTHPQWDERFSILVADKVRGVGFTIKDANIFSSPAIGQARLPVAEIAPGKVFEGWLELVDDQGKTVQKGDVLRTPAKTGIHVKVEYIPVEKDPDWGHGLGQGELMGSVPATYFPLRKGCRLTLYNDAHQDPDWQPQIQLDNGKLYKAGGAWDDLYQAILNAKHVIYITGWSLFDKIHLRRDANEKPQDGRWTSLGEMLKQKAAEGVRVCIMIWDDKTSLNAPFLKTDGLMMVHDEDTKDFFADSKVHVRLVPRNAGGKDDSWVYYLQKGSMFTHHQKSVVMDAAPVEGVGQGSLRLIAFIGGLDLCDGRYDDRKHWLFRTLHNEHHLDYHQACIKGACIEKGGPRQPWHDIHARVEGPIVWDVLTNFTQRWKKQAGRTHQRDLLNLQKVPGLFLPARHLGITTDHQGDAGAFAGDPNDRESWCMQLFRSIDTTSAVGVPSTHSEAYAGGFSSGKGRMIEFSIQQAFVTAIRRAQRFLYIESQYFIGSAHAWLDYINGGGAINLIPVEIALKIASKIRARERFVAYILLPMWPEGFPESGSVQEVLYFQTQTIRMMYKIVADAMRDVGNTEEHPRDYLIFTTIGNREPKVEGEVEPQQKVPEGQYKLCQDSRRFMIYVHSKFCVVDDEYALVGSSNINQRSMDGARDTEICAGAFQPAYTHHTAGADAPTVKGEIYGFRMSVWEEHMNTLRPSFERPESLECVREVAALCQVNWERFNQEEICELPGHLMPYPFQVTKDGEVVAMEEHDGNFPDTTNAPVLGGPRDTLPDMLTS</sequence>
<keyword evidence="10" id="KW-0443">Lipid metabolism</keyword>
<evidence type="ECO:0000313" key="15">
    <source>
        <dbReference type="EMBL" id="KAK9802796.1"/>
    </source>
</evidence>
<dbReference type="InterPro" id="IPR035892">
    <property type="entry name" value="C2_domain_sf"/>
</dbReference>
<dbReference type="SUPFAM" id="SSF56024">
    <property type="entry name" value="Phospholipase D/nuclease"/>
    <property type="match status" value="2"/>
</dbReference>
<feature type="compositionally biased region" description="Basic and acidic residues" evidence="12">
    <location>
        <begin position="28"/>
        <end position="55"/>
    </location>
</feature>
<keyword evidence="8 11" id="KW-0106">Calcium</keyword>
<dbReference type="SMART" id="SM00239">
    <property type="entry name" value="C2"/>
    <property type="match status" value="1"/>
</dbReference>
<keyword evidence="6" id="KW-0677">Repeat</keyword>
<evidence type="ECO:0000256" key="6">
    <source>
        <dbReference type="ARBA" id="ARBA00022737"/>
    </source>
</evidence>
<dbReference type="Proteomes" id="UP001465755">
    <property type="component" value="Unassembled WGS sequence"/>
</dbReference>
<dbReference type="Pfam" id="PF00614">
    <property type="entry name" value="PLDc"/>
    <property type="match status" value="2"/>
</dbReference>
<dbReference type="Pfam" id="PF00168">
    <property type="entry name" value="C2"/>
    <property type="match status" value="1"/>
</dbReference>
<dbReference type="GO" id="GO:0005509">
    <property type="term" value="F:calcium ion binding"/>
    <property type="evidence" value="ECO:0007669"/>
    <property type="project" value="InterPro"/>
</dbReference>
<dbReference type="GO" id="GO:0009395">
    <property type="term" value="P:phospholipid catabolic process"/>
    <property type="evidence" value="ECO:0007669"/>
    <property type="project" value="TreeGrafter"/>
</dbReference>
<evidence type="ECO:0000256" key="9">
    <source>
        <dbReference type="ARBA" id="ARBA00022963"/>
    </source>
</evidence>
<dbReference type="GO" id="GO:0046470">
    <property type="term" value="P:phosphatidylcholine metabolic process"/>
    <property type="evidence" value="ECO:0007669"/>
    <property type="project" value="InterPro"/>
</dbReference>
<dbReference type="InterPro" id="IPR001736">
    <property type="entry name" value="PLipase_D/transphosphatidylase"/>
</dbReference>
<gene>
    <name evidence="15" type="ORF">WJX73_007251</name>
</gene>
<evidence type="ECO:0000256" key="1">
    <source>
        <dbReference type="ARBA" id="ARBA00000798"/>
    </source>
</evidence>
<feature type="domain" description="PLD phosphodiesterase" evidence="14">
    <location>
        <begin position="402"/>
        <end position="441"/>
    </location>
</feature>